<keyword evidence="1" id="KW-0812">Transmembrane</keyword>
<evidence type="ECO:0000256" key="1">
    <source>
        <dbReference type="SAM" id="Phobius"/>
    </source>
</evidence>
<keyword evidence="3" id="KW-1185">Reference proteome</keyword>
<feature type="transmembrane region" description="Helical" evidence="1">
    <location>
        <begin position="12"/>
        <end position="34"/>
    </location>
</feature>
<sequence length="401" mass="45581">MDGWYNTYEVVTVVISAVSVACGAAVVALALVLYRIRPQLRQVPSIYISLYIGLADALYRLSALLNTLPGFMVHIRGNEMLMRIFFWMVYFSPMWFIFLTMMISTDLQLTFLHPSVDRAPIQRWYLTVASVLPFIISLPALCVPHIRWLSDPSRFGYSFGTSLSNRLFILFCYDLWMALGIFHCLVIVVLVMVKLVKGIHYIETIHLSSRSPSSPTASETITSPPSAVTFPDFRPGTHHNHNEHRQSYLTHHSIQSPHYPSCPMTTCTMESYSSSGPVPTTPTTPSYNFPSHTTPPNPYPSGRPAQLVRKLRQSVVRIMLYPIVPMVSQTLQMASLRIPIDEYRPLHLLATILCSSQGILNFIVFLLNPVVVEVISSWWAQRSDRKRERDLSMATRKHFCI</sequence>
<feature type="transmembrane region" description="Helical" evidence="1">
    <location>
        <begin position="124"/>
        <end position="147"/>
    </location>
</feature>
<feature type="transmembrane region" description="Helical" evidence="1">
    <location>
        <begin position="358"/>
        <end position="380"/>
    </location>
</feature>
<protein>
    <recommendedName>
        <fullName evidence="4">G protein-coupled receptor</fullName>
    </recommendedName>
</protein>
<dbReference type="AlphaFoldDB" id="A0A9W8AQJ4"/>
<name>A0A9W8AQJ4_9FUNG</name>
<organism evidence="2 3">
    <name type="scientific">Dispira parvispora</name>
    <dbReference type="NCBI Taxonomy" id="1520584"/>
    <lineage>
        <taxon>Eukaryota</taxon>
        <taxon>Fungi</taxon>
        <taxon>Fungi incertae sedis</taxon>
        <taxon>Zoopagomycota</taxon>
        <taxon>Kickxellomycotina</taxon>
        <taxon>Dimargaritomycetes</taxon>
        <taxon>Dimargaritales</taxon>
        <taxon>Dimargaritaceae</taxon>
        <taxon>Dispira</taxon>
    </lineage>
</organism>
<keyword evidence="1" id="KW-0472">Membrane</keyword>
<feature type="transmembrane region" description="Helical" evidence="1">
    <location>
        <begin position="167"/>
        <end position="193"/>
    </location>
</feature>
<evidence type="ECO:0008006" key="4">
    <source>
        <dbReference type="Google" id="ProtNLM"/>
    </source>
</evidence>
<gene>
    <name evidence="2" type="ORF">IWQ62_005652</name>
</gene>
<dbReference type="Proteomes" id="UP001150925">
    <property type="component" value="Unassembled WGS sequence"/>
</dbReference>
<comment type="caution">
    <text evidence="2">The sequence shown here is derived from an EMBL/GenBank/DDBJ whole genome shotgun (WGS) entry which is preliminary data.</text>
</comment>
<reference evidence="2" key="1">
    <citation type="submission" date="2022-07" db="EMBL/GenBank/DDBJ databases">
        <title>Phylogenomic reconstructions and comparative analyses of Kickxellomycotina fungi.</title>
        <authorList>
            <person name="Reynolds N.K."/>
            <person name="Stajich J.E."/>
            <person name="Barry K."/>
            <person name="Grigoriev I.V."/>
            <person name="Crous P."/>
            <person name="Smith M.E."/>
        </authorList>
    </citation>
    <scope>NUCLEOTIDE SEQUENCE</scope>
    <source>
        <strain evidence="2">RSA 1196</strain>
    </source>
</reference>
<keyword evidence="1" id="KW-1133">Transmembrane helix</keyword>
<dbReference type="OrthoDB" id="3251871at2759"/>
<accession>A0A9W8AQJ4</accession>
<proteinExistence type="predicted"/>
<feature type="transmembrane region" description="Helical" evidence="1">
    <location>
        <begin position="84"/>
        <end position="103"/>
    </location>
</feature>
<evidence type="ECO:0000313" key="3">
    <source>
        <dbReference type="Proteomes" id="UP001150925"/>
    </source>
</evidence>
<dbReference type="EMBL" id="JANBPY010002464">
    <property type="protein sequence ID" value="KAJ1954882.1"/>
    <property type="molecule type" value="Genomic_DNA"/>
</dbReference>
<evidence type="ECO:0000313" key="2">
    <source>
        <dbReference type="EMBL" id="KAJ1954882.1"/>
    </source>
</evidence>